<dbReference type="Proteomes" id="UP001152523">
    <property type="component" value="Unassembled WGS sequence"/>
</dbReference>
<feature type="compositionally biased region" description="Basic and acidic residues" evidence="1">
    <location>
        <begin position="252"/>
        <end position="275"/>
    </location>
</feature>
<dbReference type="InterPro" id="IPR040256">
    <property type="entry name" value="At4g02000-like"/>
</dbReference>
<feature type="compositionally biased region" description="Acidic residues" evidence="1">
    <location>
        <begin position="190"/>
        <end position="200"/>
    </location>
</feature>
<dbReference type="AlphaFoldDB" id="A0AAV0C9M4"/>
<dbReference type="EMBL" id="CAMAPF010000021">
    <property type="protein sequence ID" value="CAH9071832.1"/>
    <property type="molecule type" value="Genomic_DNA"/>
</dbReference>
<feature type="compositionally biased region" description="Basic and acidic residues" evidence="1">
    <location>
        <begin position="201"/>
        <end position="210"/>
    </location>
</feature>
<comment type="caution">
    <text evidence="2">The sequence shown here is derived from an EMBL/GenBank/DDBJ whole genome shotgun (WGS) entry which is preliminary data.</text>
</comment>
<feature type="compositionally biased region" description="Basic and acidic residues" evidence="1">
    <location>
        <begin position="131"/>
        <end position="141"/>
    </location>
</feature>
<proteinExistence type="predicted"/>
<name>A0AAV0C9M4_9ASTE</name>
<dbReference type="PANTHER" id="PTHR31286:SF179">
    <property type="entry name" value="RNASE H TYPE-1 DOMAIN-CONTAINING PROTEIN"/>
    <property type="match status" value="1"/>
</dbReference>
<dbReference type="PANTHER" id="PTHR31286">
    <property type="entry name" value="GLYCINE-RICH CELL WALL STRUCTURAL PROTEIN 1.8-LIKE"/>
    <property type="match status" value="1"/>
</dbReference>
<evidence type="ECO:0008006" key="4">
    <source>
        <dbReference type="Google" id="ProtNLM"/>
    </source>
</evidence>
<sequence>MRVTKWTPAFQPNVESPVVPVWIGFEGLPIHLFDRRALFDIAGLIGTPLKIDAATANLSRPYVTSVCVELDLTVDNPQKIRIQCGSYGFTQQVTYEDKPDYCKSCLHLGHSASKCPKRVPKHNVQPQQNIRGDHEERNKSTTLEKEKWIVKQPQILKITNGENAKENAKVSDPSTSKQMNPEPNSREIETVDIEDASDTEEVYHNPKPEPEPAVPNQNQYGEAKYNISMALAGLTNHKPVGPLVDDSILQFKHQEEDHDPEIVEKDYSSDGDTKAKGKAQAKEDDEGVERVPR</sequence>
<evidence type="ECO:0000313" key="3">
    <source>
        <dbReference type="Proteomes" id="UP001152523"/>
    </source>
</evidence>
<evidence type="ECO:0000256" key="1">
    <source>
        <dbReference type="SAM" id="MobiDB-lite"/>
    </source>
</evidence>
<feature type="region of interest" description="Disordered" evidence="1">
    <location>
        <begin position="159"/>
        <end position="218"/>
    </location>
</feature>
<feature type="compositionally biased region" description="Polar residues" evidence="1">
    <location>
        <begin position="172"/>
        <end position="183"/>
    </location>
</feature>
<feature type="region of interest" description="Disordered" evidence="1">
    <location>
        <begin position="116"/>
        <end position="141"/>
    </location>
</feature>
<evidence type="ECO:0000313" key="2">
    <source>
        <dbReference type="EMBL" id="CAH9071832.1"/>
    </source>
</evidence>
<gene>
    <name evidence="2" type="ORF">CEPIT_LOCUS4094</name>
</gene>
<reference evidence="2" key="1">
    <citation type="submission" date="2022-07" db="EMBL/GenBank/DDBJ databases">
        <authorList>
            <person name="Macas J."/>
            <person name="Novak P."/>
            <person name="Neumann P."/>
        </authorList>
    </citation>
    <scope>NUCLEOTIDE SEQUENCE</scope>
</reference>
<organism evidence="2 3">
    <name type="scientific">Cuscuta epithymum</name>
    <dbReference type="NCBI Taxonomy" id="186058"/>
    <lineage>
        <taxon>Eukaryota</taxon>
        <taxon>Viridiplantae</taxon>
        <taxon>Streptophyta</taxon>
        <taxon>Embryophyta</taxon>
        <taxon>Tracheophyta</taxon>
        <taxon>Spermatophyta</taxon>
        <taxon>Magnoliopsida</taxon>
        <taxon>eudicotyledons</taxon>
        <taxon>Gunneridae</taxon>
        <taxon>Pentapetalae</taxon>
        <taxon>asterids</taxon>
        <taxon>lamiids</taxon>
        <taxon>Solanales</taxon>
        <taxon>Convolvulaceae</taxon>
        <taxon>Cuscuteae</taxon>
        <taxon>Cuscuta</taxon>
        <taxon>Cuscuta subgen. Cuscuta</taxon>
    </lineage>
</organism>
<keyword evidence="3" id="KW-1185">Reference proteome</keyword>
<accession>A0AAV0C9M4</accession>
<feature type="region of interest" description="Disordered" evidence="1">
    <location>
        <begin position="250"/>
        <end position="293"/>
    </location>
</feature>
<protein>
    <recommendedName>
        <fullName evidence="4">DUF4283 domain-containing protein</fullName>
    </recommendedName>
</protein>